<dbReference type="FunFam" id="1.20.120.350:FF:000074">
    <property type="entry name" value="SHaW family of potassium channels"/>
    <property type="match status" value="1"/>
</dbReference>
<organism evidence="15 16">
    <name type="scientific">Syphacia muris</name>
    <dbReference type="NCBI Taxonomy" id="451379"/>
    <lineage>
        <taxon>Eukaryota</taxon>
        <taxon>Metazoa</taxon>
        <taxon>Ecdysozoa</taxon>
        <taxon>Nematoda</taxon>
        <taxon>Chromadorea</taxon>
        <taxon>Rhabditida</taxon>
        <taxon>Spirurina</taxon>
        <taxon>Oxyuridomorpha</taxon>
        <taxon>Oxyuroidea</taxon>
        <taxon>Oxyuridae</taxon>
        <taxon>Syphacia</taxon>
    </lineage>
</organism>
<keyword evidence="11" id="KW-0407">Ion channel</keyword>
<keyword evidence="6" id="KW-0851">Voltage-gated channel</keyword>
<dbReference type="GO" id="GO:0032809">
    <property type="term" value="C:neuronal cell body membrane"/>
    <property type="evidence" value="ECO:0007669"/>
    <property type="project" value="TreeGrafter"/>
</dbReference>
<reference evidence="16" key="1">
    <citation type="submission" date="2017-02" db="UniProtKB">
        <authorList>
            <consortium name="WormBaseParasite"/>
        </authorList>
    </citation>
    <scope>IDENTIFICATION</scope>
</reference>
<evidence type="ECO:0000256" key="12">
    <source>
        <dbReference type="ARBA" id="ARBA00061303"/>
    </source>
</evidence>
<keyword evidence="7" id="KW-0630">Potassium</keyword>
<dbReference type="GO" id="GO:0008076">
    <property type="term" value="C:voltage-gated potassium channel complex"/>
    <property type="evidence" value="ECO:0007669"/>
    <property type="project" value="InterPro"/>
</dbReference>
<keyword evidence="2" id="KW-0813">Transport</keyword>
<dbReference type="GO" id="GO:0043679">
    <property type="term" value="C:axon terminus"/>
    <property type="evidence" value="ECO:0007669"/>
    <property type="project" value="TreeGrafter"/>
</dbReference>
<evidence type="ECO:0000256" key="7">
    <source>
        <dbReference type="ARBA" id="ARBA00022958"/>
    </source>
</evidence>
<evidence type="ECO:0000256" key="9">
    <source>
        <dbReference type="ARBA" id="ARBA00023065"/>
    </source>
</evidence>
<dbReference type="Gene3D" id="3.30.710.10">
    <property type="entry name" value="Potassium Channel Kv1.1, Chain A"/>
    <property type="match status" value="1"/>
</dbReference>
<keyword evidence="5" id="KW-0631">Potassium channel</keyword>
<evidence type="ECO:0000256" key="10">
    <source>
        <dbReference type="ARBA" id="ARBA00023136"/>
    </source>
</evidence>
<dbReference type="InterPro" id="IPR011333">
    <property type="entry name" value="SKP1/BTB/POZ_sf"/>
</dbReference>
<keyword evidence="4 13" id="KW-0812">Transmembrane</keyword>
<evidence type="ECO:0000256" key="4">
    <source>
        <dbReference type="ARBA" id="ARBA00022692"/>
    </source>
</evidence>
<dbReference type="GO" id="GO:0001508">
    <property type="term" value="P:action potential"/>
    <property type="evidence" value="ECO:0007669"/>
    <property type="project" value="TreeGrafter"/>
</dbReference>
<dbReference type="Pfam" id="PF02214">
    <property type="entry name" value="BTB_2"/>
    <property type="match status" value="1"/>
</dbReference>
<dbReference type="GO" id="GO:0005251">
    <property type="term" value="F:delayed rectifier potassium channel activity"/>
    <property type="evidence" value="ECO:0007669"/>
    <property type="project" value="TreeGrafter"/>
</dbReference>
<evidence type="ECO:0000256" key="2">
    <source>
        <dbReference type="ARBA" id="ARBA00022448"/>
    </source>
</evidence>
<dbReference type="InterPro" id="IPR027359">
    <property type="entry name" value="Volt_channel_dom_sf"/>
</dbReference>
<dbReference type="PRINTS" id="PR00169">
    <property type="entry name" value="KCHANNEL"/>
</dbReference>
<feature type="domain" description="BTB" evidence="14">
    <location>
        <begin position="5"/>
        <end position="105"/>
    </location>
</feature>
<keyword evidence="8 13" id="KW-1133">Transmembrane helix</keyword>
<dbReference type="InterPro" id="IPR003131">
    <property type="entry name" value="T1-type_BTB"/>
</dbReference>
<dbReference type="GO" id="GO:0045211">
    <property type="term" value="C:postsynaptic membrane"/>
    <property type="evidence" value="ECO:0007669"/>
    <property type="project" value="TreeGrafter"/>
</dbReference>
<dbReference type="FunFam" id="3.30.710.10:FF:000020">
    <property type="entry name" value="Potassium voltage-gated channel protein Shaw"/>
    <property type="match status" value="1"/>
</dbReference>
<name>A0A0N5B0R0_9BILA</name>
<feature type="transmembrane region" description="Helical" evidence="13">
    <location>
        <begin position="386"/>
        <end position="411"/>
    </location>
</feature>
<dbReference type="GO" id="GO:0051260">
    <property type="term" value="P:protein homooligomerization"/>
    <property type="evidence" value="ECO:0007669"/>
    <property type="project" value="InterPro"/>
</dbReference>
<evidence type="ECO:0000256" key="1">
    <source>
        <dbReference type="ARBA" id="ARBA00004141"/>
    </source>
</evidence>
<feature type="transmembrane region" description="Helical" evidence="13">
    <location>
        <begin position="167"/>
        <end position="188"/>
    </location>
</feature>
<protein>
    <submittedName>
        <fullName evidence="16">BTB domain-containing protein</fullName>
    </submittedName>
</protein>
<dbReference type="FunFam" id="1.10.287.70:FF:000002">
    <property type="entry name" value="Potassium voltage-gated channel subfamily a member"/>
    <property type="match status" value="1"/>
</dbReference>
<dbReference type="InterPro" id="IPR000210">
    <property type="entry name" value="BTB/POZ_dom"/>
</dbReference>
<dbReference type="PANTHER" id="PTHR11537">
    <property type="entry name" value="VOLTAGE-GATED POTASSIUM CHANNEL"/>
    <property type="match status" value="1"/>
</dbReference>
<evidence type="ECO:0000256" key="13">
    <source>
        <dbReference type="SAM" id="Phobius"/>
    </source>
</evidence>
<dbReference type="WBParaSite" id="SMUV_0001086201-mRNA-1">
    <property type="protein sequence ID" value="SMUV_0001086201-mRNA-1"/>
    <property type="gene ID" value="SMUV_0001086201"/>
</dbReference>
<feature type="transmembrane region" description="Helical" evidence="13">
    <location>
        <begin position="360"/>
        <end position="379"/>
    </location>
</feature>
<keyword evidence="10 13" id="KW-0472">Membrane</keyword>
<comment type="subcellular location">
    <subcellularLocation>
        <location evidence="1">Membrane</location>
        <topology evidence="1">Multi-pass membrane protein</topology>
    </subcellularLocation>
</comment>
<feature type="transmembrane region" description="Helical" evidence="13">
    <location>
        <begin position="329"/>
        <end position="348"/>
    </location>
</feature>
<evidence type="ECO:0000313" key="15">
    <source>
        <dbReference type="Proteomes" id="UP000046393"/>
    </source>
</evidence>
<dbReference type="InterPro" id="IPR005821">
    <property type="entry name" value="Ion_trans_dom"/>
</dbReference>
<dbReference type="Gene3D" id="1.10.287.70">
    <property type="match status" value="1"/>
</dbReference>
<evidence type="ECO:0000256" key="5">
    <source>
        <dbReference type="ARBA" id="ARBA00022826"/>
    </source>
</evidence>
<proteinExistence type="inferred from homology"/>
<dbReference type="Gene3D" id="1.20.120.350">
    <property type="entry name" value="Voltage-gated potassium channels. Chain C"/>
    <property type="match status" value="1"/>
</dbReference>
<dbReference type="SUPFAM" id="SSF81324">
    <property type="entry name" value="Voltage-gated potassium channels"/>
    <property type="match status" value="1"/>
</dbReference>
<dbReference type="InterPro" id="IPR003974">
    <property type="entry name" value="K_chnl_volt-dep_Kv3"/>
</dbReference>
<comment type="similarity">
    <text evidence="12">Belongs to the potassium channel family. C (Shaw) (TC 1.A.1.2) subfamily. Shaw sub-subfamily.</text>
</comment>
<evidence type="ECO:0000313" key="16">
    <source>
        <dbReference type="WBParaSite" id="SMUV_0001086201-mRNA-1"/>
    </source>
</evidence>
<dbReference type="CDD" id="cd18416">
    <property type="entry name" value="BTB_Shaw-like"/>
    <property type="match status" value="1"/>
</dbReference>
<dbReference type="GO" id="GO:0032590">
    <property type="term" value="C:dendrite membrane"/>
    <property type="evidence" value="ECO:0007669"/>
    <property type="project" value="TreeGrafter"/>
</dbReference>
<dbReference type="PANTHER" id="PTHR11537:SF252">
    <property type="entry name" value="POTASSIUM VOLTAGE-GATED CHANNEL PROTEIN SHAW"/>
    <property type="match status" value="1"/>
</dbReference>
<dbReference type="PRINTS" id="PR01491">
    <property type="entry name" value="KVCHANNEL"/>
</dbReference>
<dbReference type="AlphaFoldDB" id="A0A0N5B0R0"/>
<evidence type="ECO:0000256" key="3">
    <source>
        <dbReference type="ARBA" id="ARBA00022538"/>
    </source>
</evidence>
<dbReference type="InterPro" id="IPR003968">
    <property type="entry name" value="K_chnl_volt-dep_Kv"/>
</dbReference>
<evidence type="ECO:0000259" key="14">
    <source>
        <dbReference type="SMART" id="SM00225"/>
    </source>
</evidence>
<evidence type="ECO:0000256" key="11">
    <source>
        <dbReference type="ARBA" id="ARBA00023303"/>
    </source>
</evidence>
<evidence type="ECO:0000256" key="8">
    <source>
        <dbReference type="ARBA" id="ARBA00022989"/>
    </source>
</evidence>
<dbReference type="PRINTS" id="PR01498">
    <property type="entry name" value="SHAWCHANNEL"/>
</dbReference>
<accession>A0A0N5B0R0</accession>
<dbReference type="GO" id="GO:0042734">
    <property type="term" value="C:presynaptic membrane"/>
    <property type="evidence" value="ECO:0007669"/>
    <property type="project" value="TreeGrafter"/>
</dbReference>
<sequence>MDNDHRVILNVGGVRHETYAHVLKKIPATRLSRLTPNLANYDPVLNEYFFDRHPGVFAMILNYYRTGKLHYPTNVCGPLFEEELEFWGLDANQVEPCCWMTYTQHRDTQETLAIIESLDLDKDPPTQEEIAKRFGWEDDYYSNNLSKWQQFKPRIWSLFDEPWSSKYARIISGCSVFFVIASIASFVLKTHPSFRIPSIAEKDYLPGFGGDEFTPIQTFKQNTGTHPAFFYIDLICNLYFTVELALRMTFAPSLSRFLCFPITLIDLSATGSFYLDWMASLWIDQQKHPDSTDFLSILCILRLFKLTQHFSGLKILIQTFKASAQELALLVFFVILAIVIFAALVYYAERIERNPHNQFTSIPAGLWWAIVTMCTIGFGDMVPKTYLGMLVGSVCALMGVLTIALPVPVIVANFSNLYSHSQVYIYVAILAARAKLPRKRRRVLQAHEVKHGVTKGKPRKKSSMFL</sequence>
<dbReference type="SMART" id="SM00225">
    <property type="entry name" value="BTB"/>
    <property type="match status" value="1"/>
</dbReference>
<keyword evidence="3" id="KW-0633">Potassium transport</keyword>
<dbReference type="SUPFAM" id="SSF54695">
    <property type="entry name" value="POZ domain"/>
    <property type="match status" value="1"/>
</dbReference>
<keyword evidence="9" id="KW-0406">Ion transport</keyword>
<dbReference type="Pfam" id="PF00520">
    <property type="entry name" value="Ion_trans"/>
    <property type="match status" value="1"/>
</dbReference>
<dbReference type="InterPro" id="IPR028325">
    <property type="entry name" value="VG_K_chnl"/>
</dbReference>
<dbReference type="STRING" id="451379.A0A0N5B0R0"/>
<keyword evidence="15" id="KW-1185">Reference proteome</keyword>
<evidence type="ECO:0000256" key="6">
    <source>
        <dbReference type="ARBA" id="ARBA00022882"/>
    </source>
</evidence>
<feature type="transmembrane region" description="Helical" evidence="13">
    <location>
        <begin position="258"/>
        <end position="275"/>
    </location>
</feature>
<dbReference type="Proteomes" id="UP000046393">
    <property type="component" value="Unplaced"/>
</dbReference>
<feature type="transmembrane region" description="Helical" evidence="13">
    <location>
        <begin position="228"/>
        <end position="246"/>
    </location>
</feature>